<reference evidence="3" key="2">
    <citation type="journal article" date="2023" name="BMC Genomics">
        <title>Pest status, molecular evolution, and epigenetic factors derived from the genome assembly of Frankliniella fusca, a thysanopteran phytovirus vector.</title>
        <authorList>
            <person name="Catto M.A."/>
            <person name="Labadie P.E."/>
            <person name="Jacobson A.L."/>
            <person name="Kennedy G.G."/>
            <person name="Srinivasan R."/>
            <person name="Hunt B.G."/>
        </authorList>
    </citation>
    <scope>NUCLEOTIDE SEQUENCE</scope>
    <source>
        <strain evidence="3">PL_HMW_Pooled</strain>
    </source>
</reference>
<name>A0AAE1LJ14_9NEOP</name>
<feature type="domain" description="DUF7869" evidence="2">
    <location>
        <begin position="192"/>
        <end position="335"/>
    </location>
</feature>
<dbReference type="AlphaFoldDB" id="A0AAE1LJ14"/>
<sequence length="389" mass="44890">MGNHPCQWAKPLDRGDFFMDPEPEVTPPASRKRRHPAPVSNSPRKRGRNVDGWKASITKKAYNVGEVHVNWRGKEILAKQIGPGCSIVTCKRQCQDKFLRLKKDRCSQCENWKYKTQAEKSAAGEQEKYDLHIANKKKGEALKKGRLTSKTEADLCVASFDFQKILYRPKGENATYFYRSKFKCFDFTIFDHRTKEGRCYVWDQTIASKGANEAASCLLLFIEEKAKEGIKKIVFYSDNCWSQNKNSKVLSMLNSACVKFGITITHRFLEKGHTHMEVDNVHACIENRSQNLDIFTPGQWYAIIKSAKISDPKYKLIEMEQKSILDFKNLAEHQSWNLGISKLREIVLTENNAYYKHNYEDKPRFIIPLPARPGRPVNLHTFRLKPAYG</sequence>
<feature type="region of interest" description="Disordered" evidence="1">
    <location>
        <begin position="1"/>
        <end position="50"/>
    </location>
</feature>
<gene>
    <name evidence="3" type="ORF">KUF71_001278</name>
</gene>
<comment type="caution">
    <text evidence="3">The sequence shown here is derived from an EMBL/GenBank/DDBJ whole genome shotgun (WGS) entry which is preliminary data.</text>
</comment>
<evidence type="ECO:0000313" key="3">
    <source>
        <dbReference type="EMBL" id="KAK3921498.1"/>
    </source>
</evidence>
<dbReference type="PANTHER" id="PTHR10773">
    <property type="entry name" value="DNA-DIRECTED RNA POLYMERASES I, II, AND III SUBUNIT RPABC2"/>
    <property type="match status" value="1"/>
</dbReference>
<protein>
    <submittedName>
        <fullName evidence="3">Dynein assembly factor 4, axonemal</fullName>
    </submittedName>
</protein>
<reference evidence="3" key="1">
    <citation type="submission" date="2021-07" db="EMBL/GenBank/DDBJ databases">
        <authorList>
            <person name="Catto M.A."/>
            <person name="Jacobson A."/>
            <person name="Kennedy G."/>
            <person name="Labadie P."/>
            <person name="Hunt B.G."/>
            <person name="Srinivasan R."/>
        </authorList>
    </citation>
    <scope>NUCLEOTIDE SEQUENCE</scope>
    <source>
        <strain evidence="3">PL_HMW_Pooled</strain>
        <tissue evidence="3">Head</tissue>
    </source>
</reference>
<accession>A0AAE1LJ14</accession>
<evidence type="ECO:0000313" key="4">
    <source>
        <dbReference type="Proteomes" id="UP001219518"/>
    </source>
</evidence>
<organism evidence="3 4">
    <name type="scientific">Frankliniella fusca</name>
    <dbReference type="NCBI Taxonomy" id="407009"/>
    <lineage>
        <taxon>Eukaryota</taxon>
        <taxon>Metazoa</taxon>
        <taxon>Ecdysozoa</taxon>
        <taxon>Arthropoda</taxon>
        <taxon>Hexapoda</taxon>
        <taxon>Insecta</taxon>
        <taxon>Pterygota</taxon>
        <taxon>Neoptera</taxon>
        <taxon>Paraneoptera</taxon>
        <taxon>Thysanoptera</taxon>
        <taxon>Terebrantia</taxon>
        <taxon>Thripoidea</taxon>
        <taxon>Thripidae</taxon>
        <taxon>Frankliniella</taxon>
    </lineage>
</organism>
<dbReference type="PANTHER" id="PTHR10773:SF19">
    <property type="match status" value="1"/>
</dbReference>
<evidence type="ECO:0000259" key="2">
    <source>
        <dbReference type="Pfam" id="PF25273"/>
    </source>
</evidence>
<dbReference type="EMBL" id="JAHWGI010001034">
    <property type="protein sequence ID" value="KAK3921498.1"/>
    <property type="molecule type" value="Genomic_DNA"/>
</dbReference>
<evidence type="ECO:0000256" key="1">
    <source>
        <dbReference type="SAM" id="MobiDB-lite"/>
    </source>
</evidence>
<dbReference type="Proteomes" id="UP001219518">
    <property type="component" value="Unassembled WGS sequence"/>
</dbReference>
<proteinExistence type="predicted"/>
<keyword evidence="4" id="KW-1185">Reference proteome</keyword>
<dbReference type="InterPro" id="IPR057191">
    <property type="entry name" value="DUF7869"/>
</dbReference>
<dbReference type="Pfam" id="PF25273">
    <property type="entry name" value="DUF7869"/>
    <property type="match status" value="1"/>
</dbReference>